<evidence type="ECO:0000259" key="3">
    <source>
        <dbReference type="PROSITE" id="PS51186"/>
    </source>
</evidence>
<keyword evidence="1 4" id="KW-0808">Transferase</keyword>
<dbReference type="GO" id="GO:0016747">
    <property type="term" value="F:acyltransferase activity, transferring groups other than amino-acyl groups"/>
    <property type="evidence" value="ECO:0007669"/>
    <property type="project" value="InterPro"/>
</dbReference>
<dbReference type="PROSITE" id="PS51186">
    <property type="entry name" value="GNAT"/>
    <property type="match status" value="1"/>
</dbReference>
<dbReference type="Gene3D" id="3.40.630.30">
    <property type="match status" value="1"/>
</dbReference>
<dbReference type="PANTHER" id="PTHR43420">
    <property type="entry name" value="ACETYLTRANSFERASE"/>
    <property type="match status" value="1"/>
</dbReference>
<dbReference type="SUPFAM" id="SSF55729">
    <property type="entry name" value="Acyl-CoA N-acyltransferases (Nat)"/>
    <property type="match status" value="1"/>
</dbReference>
<dbReference type="InterPro" id="IPR000182">
    <property type="entry name" value="GNAT_dom"/>
</dbReference>
<dbReference type="OrthoDB" id="1910906at2"/>
<dbReference type="InterPro" id="IPR016181">
    <property type="entry name" value="Acyl_CoA_acyltransferase"/>
</dbReference>
<dbReference type="Pfam" id="PF00583">
    <property type="entry name" value="Acetyltransf_1"/>
    <property type="match status" value="1"/>
</dbReference>
<protein>
    <submittedName>
        <fullName evidence="4">Ribosomal-protein-alanine N-acetyltransferase</fullName>
    </submittedName>
</protein>
<dbReference type="InterPro" id="IPR050680">
    <property type="entry name" value="YpeA/RimI_acetyltransf"/>
</dbReference>
<keyword evidence="5" id="KW-1185">Reference proteome</keyword>
<gene>
    <name evidence="4" type="ORF">CLMAG_28950</name>
</gene>
<dbReference type="STRING" id="1121326.CLMAG_28950"/>
<dbReference type="PATRIC" id="fig|1121326.3.peg.2913"/>
<dbReference type="RefSeq" id="WP_066623358.1">
    <property type="nucleotide sequence ID" value="NZ_FQXL01000016.1"/>
</dbReference>
<dbReference type="EMBL" id="LWAE01000003">
    <property type="protein sequence ID" value="KZL91137.1"/>
    <property type="molecule type" value="Genomic_DNA"/>
</dbReference>
<feature type="domain" description="N-acetyltransferase" evidence="3">
    <location>
        <begin position="151"/>
        <end position="291"/>
    </location>
</feature>
<dbReference type="Proteomes" id="UP000076603">
    <property type="component" value="Unassembled WGS sequence"/>
</dbReference>
<proteinExistence type="predicted"/>
<name>A0A162SEG8_9CLOT</name>
<accession>A0A162SEG8</accession>
<evidence type="ECO:0000256" key="1">
    <source>
        <dbReference type="ARBA" id="ARBA00022679"/>
    </source>
</evidence>
<dbReference type="AlphaFoldDB" id="A0A162SEG8"/>
<evidence type="ECO:0000313" key="4">
    <source>
        <dbReference type="EMBL" id="KZL91137.1"/>
    </source>
</evidence>
<dbReference type="PANTHER" id="PTHR43420:SF12">
    <property type="entry name" value="N-ACETYLTRANSFERASE DOMAIN-CONTAINING PROTEIN"/>
    <property type="match status" value="1"/>
</dbReference>
<dbReference type="CDD" id="cd04301">
    <property type="entry name" value="NAT_SF"/>
    <property type="match status" value="1"/>
</dbReference>
<sequence length="291" mass="34450">MYKCVGLNMRNLDQFRKLNKAKNDFNTLNRDFFEVYDSCNFAQQIFLRHRVKLLKNDSRYIGYIWTELDDINVYTINALNILNTEKNSNKYLLFKYLLDTLKKNCNINYNCEKNSYNFDILKHMGFIQKEGTFVLHLSIEENMPLLIMENLEFEILKKGRDEQKRCELQNDIFKNEDRIPLSIEDIYLDEVQTYYFDKGSVFIKKDGNYIGYGQVIIEDSVPVIVNFGILKESRGKGYSKALLVYLIKIIKYNGFSDVMIKVKTSNKIALNLYESTGFKIINEIYNWKLKT</sequence>
<evidence type="ECO:0000313" key="5">
    <source>
        <dbReference type="Proteomes" id="UP000076603"/>
    </source>
</evidence>
<evidence type="ECO:0000256" key="2">
    <source>
        <dbReference type="ARBA" id="ARBA00023315"/>
    </source>
</evidence>
<keyword evidence="2" id="KW-0012">Acyltransferase</keyword>
<organism evidence="4 5">
    <name type="scientific">Clostridium magnum DSM 2767</name>
    <dbReference type="NCBI Taxonomy" id="1121326"/>
    <lineage>
        <taxon>Bacteria</taxon>
        <taxon>Bacillati</taxon>
        <taxon>Bacillota</taxon>
        <taxon>Clostridia</taxon>
        <taxon>Eubacteriales</taxon>
        <taxon>Clostridiaceae</taxon>
        <taxon>Clostridium</taxon>
    </lineage>
</organism>
<reference evidence="4 5" key="1">
    <citation type="submission" date="2016-04" db="EMBL/GenBank/DDBJ databases">
        <title>Genome sequence of Clostridium magnum DSM 2767.</title>
        <authorList>
            <person name="Poehlein A."/>
            <person name="Uhlig R."/>
            <person name="Fischer R."/>
            <person name="Bahl H."/>
            <person name="Daniel R."/>
        </authorList>
    </citation>
    <scope>NUCLEOTIDE SEQUENCE [LARGE SCALE GENOMIC DNA]</scope>
    <source>
        <strain evidence="4 5">DSM 2767</strain>
    </source>
</reference>
<comment type="caution">
    <text evidence="4">The sequence shown here is derived from an EMBL/GenBank/DDBJ whole genome shotgun (WGS) entry which is preliminary data.</text>
</comment>